<keyword evidence="5" id="KW-0539">Nucleus</keyword>
<dbReference type="AlphaFoldDB" id="A0A6J1BVB3"/>
<dbReference type="PROSITE" id="PS51032">
    <property type="entry name" value="AP2_ERF"/>
    <property type="match status" value="1"/>
</dbReference>
<dbReference type="CDD" id="cd00018">
    <property type="entry name" value="AP2"/>
    <property type="match status" value="1"/>
</dbReference>
<dbReference type="InterPro" id="IPR036955">
    <property type="entry name" value="AP2/ERF_dom_sf"/>
</dbReference>
<proteinExistence type="inferred from homology"/>
<dbReference type="GO" id="GO:0005634">
    <property type="term" value="C:nucleus"/>
    <property type="evidence" value="ECO:0007669"/>
    <property type="project" value="UniProtKB-SubCell"/>
</dbReference>
<dbReference type="InterPro" id="IPR016177">
    <property type="entry name" value="DNA-bd_dom_sf"/>
</dbReference>
<evidence type="ECO:0000259" key="8">
    <source>
        <dbReference type="PROSITE" id="PS51032"/>
    </source>
</evidence>
<feature type="compositionally biased region" description="Polar residues" evidence="7">
    <location>
        <begin position="372"/>
        <end position="390"/>
    </location>
</feature>
<dbReference type="PRINTS" id="PR00367">
    <property type="entry name" value="ETHRSPELEMNT"/>
</dbReference>
<protein>
    <submittedName>
        <fullName evidence="10">Ethylene-responsive transcription factor ABR1-like</fullName>
    </submittedName>
</protein>
<evidence type="ECO:0000256" key="1">
    <source>
        <dbReference type="ARBA" id="ARBA00004123"/>
    </source>
</evidence>
<keyword evidence="9" id="KW-1185">Reference proteome</keyword>
<dbReference type="FunFam" id="3.30.730.10:FF:000001">
    <property type="entry name" value="Ethylene-responsive transcription factor 2"/>
    <property type="match status" value="1"/>
</dbReference>
<comment type="subcellular location">
    <subcellularLocation>
        <location evidence="1">Nucleus</location>
    </subcellularLocation>
</comment>
<comment type="similarity">
    <text evidence="6">Belongs to the AP2/ERF transcription factor family. ERF subfamily.</text>
</comment>
<dbReference type="KEGG" id="mcha:111006073"/>
<dbReference type="OrthoDB" id="1930739at2759"/>
<evidence type="ECO:0000256" key="4">
    <source>
        <dbReference type="ARBA" id="ARBA00023163"/>
    </source>
</evidence>
<keyword evidence="2" id="KW-0805">Transcription regulation</keyword>
<keyword evidence="3" id="KW-0238">DNA-binding</keyword>
<accession>A0A6J1BVB3</accession>
<organism evidence="9 10">
    <name type="scientific">Momordica charantia</name>
    <name type="common">Bitter gourd</name>
    <name type="synonym">Balsam pear</name>
    <dbReference type="NCBI Taxonomy" id="3673"/>
    <lineage>
        <taxon>Eukaryota</taxon>
        <taxon>Viridiplantae</taxon>
        <taxon>Streptophyta</taxon>
        <taxon>Embryophyta</taxon>
        <taxon>Tracheophyta</taxon>
        <taxon>Spermatophyta</taxon>
        <taxon>Magnoliopsida</taxon>
        <taxon>eudicotyledons</taxon>
        <taxon>Gunneridae</taxon>
        <taxon>Pentapetalae</taxon>
        <taxon>rosids</taxon>
        <taxon>fabids</taxon>
        <taxon>Cucurbitales</taxon>
        <taxon>Cucurbitaceae</taxon>
        <taxon>Momordiceae</taxon>
        <taxon>Momordica</taxon>
    </lineage>
</organism>
<keyword evidence="4" id="KW-0804">Transcription</keyword>
<dbReference type="PANTHER" id="PTHR31190:SF421">
    <property type="entry name" value="ETHYLENE-RESPONSIVE TRANSCRIPTION FACTOR ERF110"/>
    <property type="match status" value="1"/>
</dbReference>
<dbReference type="Proteomes" id="UP000504603">
    <property type="component" value="Unplaced"/>
</dbReference>
<evidence type="ECO:0000313" key="10">
    <source>
        <dbReference type="RefSeq" id="XP_022133511.1"/>
    </source>
</evidence>
<evidence type="ECO:0000256" key="2">
    <source>
        <dbReference type="ARBA" id="ARBA00023015"/>
    </source>
</evidence>
<evidence type="ECO:0000313" key="9">
    <source>
        <dbReference type="Proteomes" id="UP000504603"/>
    </source>
</evidence>
<dbReference type="GO" id="GO:0003700">
    <property type="term" value="F:DNA-binding transcription factor activity"/>
    <property type="evidence" value="ECO:0007669"/>
    <property type="project" value="InterPro"/>
</dbReference>
<evidence type="ECO:0000256" key="7">
    <source>
        <dbReference type="SAM" id="MobiDB-lite"/>
    </source>
</evidence>
<dbReference type="PANTHER" id="PTHR31190">
    <property type="entry name" value="DNA-BINDING DOMAIN"/>
    <property type="match status" value="1"/>
</dbReference>
<reference evidence="10" key="1">
    <citation type="submission" date="2025-08" db="UniProtKB">
        <authorList>
            <consortium name="RefSeq"/>
        </authorList>
    </citation>
    <scope>IDENTIFICATION</scope>
    <source>
        <strain evidence="10">OHB3-1</strain>
    </source>
</reference>
<feature type="region of interest" description="Disordered" evidence="7">
    <location>
        <begin position="10"/>
        <end position="29"/>
    </location>
</feature>
<feature type="domain" description="AP2/ERF" evidence="8">
    <location>
        <begin position="203"/>
        <end position="260"/>
    </location>
</feature>
<evidence type="ECO:0000256" key="3">
    <source>
        <dbReference type="ARBA" id="ARBA00023125"/>
    </source>
</evidence>
<dbReference type="InterPro" id="IPR044808">
    <property type="entry name" value="ERF_plant"/>
</dbReference>
<gene>
    <name evidence="10" type="primary">LOC111006073</name>
</gene>
<sequence length="412" mass="43943">MCSFKVANQAGGGDGDGGDGGDHHRLLHGQNDDDYYSGGSYVGKFGEVSAMVSALTDVVSGQGAADWGYGGGQGFPVGFVSSSSSSSSASASASSPLSAYSSSSEASYVSALSSCSGYWAGQKRMRDHEEIGQTQSDFESFSRVYRGFVDDHFAESQGQSSSGVKEEVQMPYTAASIPAAAAVVASPMSSNEANLAAGERRRRYRGVRQRPWGKWAAEIRDPHKAARVWLGTFDTAEAAARAYDEAALRFRGNRAKLNFPENVRLIPPQHHIPATASSVFPGSSASHFAPPLPPPSFQPQLSPFQTQHFRDYLEYSNLIQSSGEVLGQPSSLLQQMFYNAQLAPFQSPQLAPSPSPSPSPSVSNSVFLAPPHQQQQMGFFRPPQNQSQGDSDYFPAISWKDSGGQDPPSSSG</sequence>
<dbReference type="GO" id="GO:0009873">
    <property type="term" value="P:ethylene-activated signaling pathway"/>
    <property type="evidence" value="ECO:0007669"/>
    <property type="project" value="InterPro"/>
</dbReference>
<dbReference type="SMART" id="SM00380">
    <property type="entry name" value="AP2"/>
    <property type="match status" value="1"/>
</dbReference>
<dbReference type="GeneID" id="111006073"/>
<evidence type="ECO:0000256" key="5">
    <source>
        <dbReference type="ARBA" id="ARBA00023242"/>
    </source>
</evidence>
<name>A0A6J1BVB3_MOMCH</name>
<evidence type="ECO:0000256" key="6">
    <source>
        <dbReference type="ARBA" id="ARBA00024343"/>
    </source>
</evidence>
<feature type="region of interest" description="Disordered" evidence="7">
    <location>
        <begin position="347"/>
        <end position="412"/>
    </location>
</feature>
<dbReference type="RefSeq" id="XP_022133511.1">
    <property type="nucleotide sequence ID" value="XM_022277819.1"/>
</dbReference>
<dbReference type="SUPFAM" id="SSF54171">
    <property type="entry name" value="DNA-binding domain"/>
    <property type="match status" value="1"/>
</dbReference>
<dbReference type="InterPro" id="IPR001471">
    <property type="entry name" value="AP2/ERF_dom"/>
</dbReference>
<dbReference type="Gene3D" id="3.30.730.10">
    <property type="entry name" value="AP2/ERF domain"/>
    <property type="match status" value="1"/>
</dbReference>
<feature type="compositionally biased region" description="Low complexity" evidence="7">
    <location>
        <begin position="401"/>
        <end position="412"/>
    </location>
</feature>
<dbReference type="Pfam" id="PF00847">
    <property type="entry name" value="AP2"/>
    <property type="match status" value="1"/>
</dbReference>
<dbReference type="GO" id="GO:0003677">
    <property type="term" value="F:DNA binding"/>
    <property type="evidence" value="ECO:0007669"/>
    <property type="project" value="UniProtKB-KW"/>
</dbReference>